<organism evidence="1 2">
    <name type="scientific">Catharanthus roseus</name>
    <name type="common">Madagascar periwinkle</name>
    <name type="synonym">Vinca rosea</name>
    <dbReference type="NCBI Taxonomy" id="4058"/>
    <lineage>
        <taxon>Eukaryota</taxon>
        <taxon>Viridiplantae</taxon>
        <taxon>Streptophyta</taxon>
        <taxon>Embryophyta</taxon>
        <taxon>Tracheophyta</taxon>
        <taxon>Spermatophyta</taxon>
        <taxon>Magnoliopsida</taxon>
        <taxon>eudicotyledons</taxon>
        <taxon>Gunneridae</taxon>
        <taxon>Pentapetalae</taxon>
        <taxon>asterids</taxon>
        <taxon>lamiids</taxon>
        <taxon>Gentianales</taxon>
        <taxon>Apocynaceae</taxon>
        <taxon>Rauvolfioideae</taxon>
        <taxon>Vinceae</taxon>
        <taxon>Catharanthinae</taxon>
        <taxon>Catharanthus</taxon>
    </lineage>
</organism>
<reference evidence="2" key="1">
    <citation type="journal article" date="2023" name="Nat. Plants">
        <title>Single-cell RNA sequencing provides a high-resolution roadmap for understanding the multicellular compartmentation of specialized metabolism.</title>
        <authorList>
            <person name="Sun S."/>
            <person name="Shen X."/>
            <person name="Li Y."/>
            <person name="Li Y."/>
            <person name="Wang S."/>
            <person name="Li R."/>
            <person name="Zhang H."/>
            <person name="Shen G."/>
            <person name="Guo B."/>
            <person name="Wei J."/>
            <person name="Xu J."/>
            <person name="St-Pierre B."/>
            <person name="Chen S."/>
            <person name="Sun C."/>
        </authorList>
    </citation>
    <scope>NUCLEOTIDE SEQUENCE [LARGE SCALE GENOMIC DNA]</scope>
</reference>
<dbReference type="EMBL" id="CM044703">
    <property type="protein sequence ID" value="KAI5670520.1"/>
    <property type="molecule type" value="Genomic_DNA"/>
</dbReference>
<name>A0ACC0BCW9_CATRO</name>
<comment type="caution">
    <text evidence="1">The sequence shown here is derived from an EMBL/GenBank/DDBJ whole genome shotgun (WGS) entry which is preliminary data.</text>
</comment>
<evidence type="ECO:0000313" key="2">
    <source>
        <dbReference type="Proteomes" id="UP001060085"/>
    </source>
</evidence>
<dbReference type="Proteomes" id="UP001060085">
    <property type="component" value="Linkage Group LG03"/>
</dbReference>
<proteinExistence type="predicted"/>
<evidence type="ECO:0000313" key="1">
    <source>
        <dbReference type="EMBL" id="KAI5670520.1"/>
    </source>
</evidence>
<accession>A0ACC0BCW9</accession>
<gene>
    <name evidence="1" type="ORF">M9H77_10884</name>
</gene>
<sequence length="484" mass="54870">MKLNTATFSIECSQQAFAAEFTKCIFGSSSASMKEKRREYHSMINNILISSPSKSRKLLRSQSLENKSLPKICAIRRSCSANFDDEKEWLDDAEDLISKSKMRFKASNSLEILDPISLGIVPEPPNWPERESILLTQKAKSFDFPNSLRMIQKKMQLSKGLKVLEESASCSVKKAFSSLVFIMIELQSSALKMRQVLCNEDLEMIINKVQKDMHSSFAWLFQQVFPRTPALMIYVMILLANFSLHSTSLNVAVAQASLLIGTTMEMESFQQHALTDNKGSSYGTKDELVMKSKMYANNNTSPYGEVLQVADQELKSVPEVFLWNSVLDEATKMQDGAVLDHELLQRFVSPISVELEADDYDSSDYIRIDIKYQIALSQDPNNPLLLCNYAKFLLLVVHDLDRAEECFKKAVKADPPDAESHCQYADFLWKVRDDLWGAEQRYLEALAADPNNTYNVSKYAEFLWRTGGDETCFPVCASNKNDVK</sequence>
<protein>
    <submittedName>
        <fullName evidence="1">Uncharacterized protein</fullName>
    </submittedName>
</protein>
<keyword evidence="2" id="KW-1185">Reference proteome</keyword>